<evidence type="ECO:0000313" key="1">
    <source>
        <dbReference type="EMBL" id="OGH73352.1"/>
    </source>
</evidence>
<sequence length="183" mass="20887">MIPRRSIGSDNTTKETNMKILVIEDNRKHMEDARSFFAGQSDTEVVFAPDFKHAREHLEPGKVDGVISDIHFPSELDEWGAEHASCGVAVMVICQERVIPCVLNTAGYHHGRRYQWVCSLQRELTLPEIVDASNDRDAEADTKNWDEALHRLRELMEAGPCAQHNCYHNVRRGFDESLRHTCC</sequence>
<dbReference type="Proteomes" id="UP000177457">
    <property type="component" value="Unassembled WGS sequence"/>
</dbReference>
<proteinExistence type="predicted"/>
<protein>
    <recommendedName>
        <fullName evidence="3">Response regulatory domain-containing protein</fullName>
    </recommendedName>
</protein>
<dbReference type="Gene3D" id="3.40.50.2300">
    <property type="match status" value="1"/>
</dbReference>
<reference evidence="1 2" key="1">
    <citation type="journal article" date="2016" name="Nat. Commun.">
        <title>Thousands of microbial genomes shed light on interconnected biogeochemical processes in an aquifer system.</title>
        <authorList>
            <person name="Anantharaman K."/>
            <person name="Brown C.T."/>
            <person name="Hug L.A."/>
            <person name="Sharon I."/>
            <person name="Castelle C.J."/>
            <person name="Probst A.J."/>
            <person name="Thomas B.C."/>
            <person name="Singh A."/>
            <person name="Wilkins M.J."/>
            <person name="Karaoz U."/>
            <person name="Brodie E.L."/>
            <person name="Williams K.H."/>
            <person name="Hubbard S.S."/>
            <person name="Banfield J.F."/>
        </authorList>
    </citation>
    <scope>NUCLEOTIDE SEQUENCE [LARGE SCALE GENOMIC DNA]</scope>
</reference>
<evidence type="ECO:0008006" key="3">
    <source>
        <dbReference type="Google" id="ProtNLM"/>
    </source>
</evidence>
<evidence type="ECO:0000313" key="2">
    <source>
        <dbReference type="Proteomes" id="UP000177457"/>
    </source>
</evidence>
<dbReference type="InterPro" id="IPR011006">
    <property type="entry name" value="CheY-like_superfamily"/>
</dbReference>
<organism evidence="1 2">
    <name type="scientific">Candidatus Magasanikbacteria bacterium RIFCSPHIGHO2_02_FULL_51_14</name>
    <dbReference type="NCBI Taxonomy" id="1798683"/>
    <lineage>
        <taxon>Bacteria</taxon>
        <taxon>Candidatus Magasanikiibacteriota</taxon>
    </lineage>
</organism>
<accession>A0A1F6MP04</accession>
<dbReference type="AlphaFoldDB" id="A0A1F6MP04"/>
<dbReference type="SUPFAM" id="SSF52172">
    <property type="entry name" value="CheY-like"/>
    <property type="match status" value="1"/>
</dbReference>
<comment type="caution">
    <text evidence="1">The sequence shown here is derived from an EMBL/GenBank/DDBJ whole genome shotgun (WGS) entry which is preliminary data.</text>
</comment>
<name>A0A1F6MP04_9BACT</name>
<gene>
    <name evidence="1" type="ORF">A3C90_03150</name>
</gene>
<dbReference type="EMBL" id="MFQE01000030">
    <property type="protein sequence ID" value="OGH73352.1"/>
    <property type="molecule type" value="Genomic_DNA"/>
</dbReference>